<dbReference type="Gene3D" id="3.40.50.300">
    <property type="entry name" value="P-loop containing nucleotide triphosphate hydrolases"/>
    <property type="match status" value="1"/>
</dbReference>
<name>A0AAW1PSR5_9CHLO</name>
<evidence type="ECO:0000259" key="5">
    <source>
        <dbReference type="SMART" id="SM00382"/>
    </source>
</evidence>
<dbReference type="GO" id="GO:0005524">
    <property type="term" value="F:ATP binding"/>
    <property type="evidence" value="ECO:0007669"/>
    <property type="project" value="UniProtKB-KW"/>
</dbReference>
<dbReference type="GO" id="GO:0016887">
    <property type="term" value="F:ATP hydrolysis activity"/>
    <property type="evidence" value="ECO:0007669"/>
    <property type="project" value="InterPro"/>
</dbReference>
<dbReference type="Gene3D" id="1.10.8.60">
    <property type="match status" value="1"/>
</dbReference>
<evidence type="ECO:0000256" key="1">
    <source>
        <dbReference type="ARBA" id="ARBA00006914"/>
    </source>
</evidence>
<dbReference type="Proteomes" id="UP001489004">
    <property type="component" value="Unassembled WGS sequence"/>
</dbReference>
<reference evidence="6 7" key="1">
    <citation type="journal article" date="2024" name="Nat. Commun.">
        <title>Phylogenomics reveals the evolutionary origins of lichenization in chlorophyte algae.</title>
        <authorList>
            <person name="Puginier C."/>
            <person name="Libourel C."/>
            <person name="Otte J."/>
            <person name="Skaloud P."/>
            <person name="Haon M."/>
            <person name="Grisel S."/>
            <person name="Petersen M."/>
            <person name="Berrin J.G."/>
            <person name="Delaux P.M."/>
            <person name="Dal Grande F."/>
            <person name="Keller J."/>
        </authorList>
    </citation>
    <scope>NUCLEOTIDE SEQUENCE [LARGE SCALE GENOMIC DNA]</scope>
    <source>
        <strain evidence="6 7">SAG 2043</strain>
    </source>
</reference>
<dbReference type="EMBL" id="JALJOR010000009">
    <property type="protein sequence ID" value="KAK9811862.1"/>
    <property type="molecule type" value="Genomic_DNA"/>
</dbReference>
<dbReference type="InterPro" id="IPR027417">
    <property type="entry name" value="P-loop_NTPase"/>
</dbReference>
<evidence type="ECO:0000256" key="2">
    <source>
        <dbReference type="ARBA" id="ARBA00022741"/>
    </source>
</evidence>
<protein>
    <recommendedName>
        <fullName evidence="5">AAA+ ATPase domain-containing protein</fullName>
    </recommendedName>
</protein>
<evidence type="ECO:0000256" key="4">
    <source>
        <dbReference type="SAM" id="MobiDB-lite"/>
    </source>
</evidence>
<keyword evidence="3" id="KW-0067">ATP-binding</keyword>
<proteinExistence type="inferred from homology"/>
<sequence length="643" mass="70493">MQRRQKLLLSLRSFWEAQNVQAVDAAGVLQQRSGTASRKLLQLQRSRYQQAACDSAEEDPAAGLLDLTHKQVLEAWNEVDEDLYRLEAAKSVKVEARPQPPNVQLSNGVICVEVPIRQGVGIVQLAQELLRQLNRAASLYPSRYGRLLCKTEQKGRTLSLRCETHPQQAADAIAIQLSLSQHQPSSLVLQKCAPLSADDLAILRALMRSANTLSDVPQSFEEVARALATGVLGSGGFERLEELVGGGGLERRMAEMVRSMESVMGRMAIEAGSEFMDLLDELLPQDGGRGMHVPADDWEKQLSDELAARGWQADGDQDHPRDLPHPQGQLRRHGLPSATAAGEPGPDFGSPDANRAAEKLNSMGALVYPPGKKDEVDWESLAGYEEQKQQIEDTLLLALLHPEVYSDIAKGTRKQFASNRPRAVLFEGPPGCGKTTSARVIASQASVPLVYVPLEAVVSKWYGESERQLAELFKLCEKLPGCLIFLDEIDSLATSRNSEMHEATRRLLGVLLRQLDGFQGQARSVVIAATNRKQDLDPALLSRFDTSVEFGLPGEDCRSQILKQYAKHLSDEDLKTVAAVAAGMSGRDLRDVCEQAERRWASKIIRGQAEKGGLPPAAVYVECANQRAREKILGHGSRFGLAL</sequence>
<feature type="domain" description="AAA+ ATPase" evidence="5">
    <location>
        <begin position="420"/>
        <end position="554"/>
    </location>
</feature>
<dbReference type="PANTHER" id="PTHR23073">
    <property type="entry name" value="26S PROTEASOME REGULATORY SUBUNIT"/>
    <property type="match status" value="1"/>
</dbReference>
<keyword evidence="2" id="KW-0547">Nucleotide-binding</keyword>
<organism evidence="6 7">
    <name type="scientific">[Myrmecia] bisecta</name>
    <dbReference type="NCBI Taxonomy" id="41462"/>
    <lineage>
        <taxon>Eukaryota</taxon>
        <taxon>Viridiplantae</taxon>
        <taxon>Chlorophyta</taxon>
        <taxon>core chlorophytes</taxon>
        <taxon>Trebouxiophyceae</taxon>
        <taxon>Trebouxiales</taxon>
        <taxon>Trebouxiaceae</taxon>
        <taxon>Myrmecia</taxon>
    </lineage>
</organism>
<keyword evidence="7" id="KW-1185">Reference proteome</keyword>
<dbReference type="InterPro" id="IPR050221">
    <property type="entry name" value="26S_Proteasome_ATPase"/>
</dbReference>
<comment type="similarity">
    <text evidence="1">Belongs to the AAA ATPase family.</text>
</comment>
<dbReference type="Pfam" id="PF00004">
    <property type="entry name" value="AAA"/>
    <property type="match status" value="1"/>
</dbReference>
<accession>A0AAW1PSR5</accession>
<dbReference type="SUPFAM" id="SSF52540">
    <property type="entry name" value="P-loop containing nucleoside triphosphate hydrolases"/>
    <property type="match status" value="1"/>
</dbReference>
<evidence type="ECO:0000313" key="6">
    <source>
        <dbReference type="EMBL" id="KAK9811862.1"/>
    </source>
</evidence>
<gene>
    <name evidence="6" type="ORF">WJX72_011329</name>
</gene>
<dbReference type="InterPro" id="IPR003959">
    <property type="entry name" value="ATPase_AAA_core"/>
</dbReference>
<dbReference type="AlphaFoldDB" id="A0AAW1PSR5"/>
<dbReference type="InterPro" id="IPR003593">
    <property type="entry name" value="AAA+_ATPase"/>
</dbReference>
<dbReference type="SMART" id="SM00382">
    <property type="entry name" value="AAA"/>
    <property type="match status" value="1"/>
</dbReference>
<evidence type="ECO:0000313" key="7">
    <source>
        <dbReference type="Proteomes" id="UP001489004"/>
    </source>
</evidence>
<feature type="region of interest" description="Disordered" evidence="4">
    <location>
        <begin position="312"/>
        <end position="353"/>
    </location>
</feature>
<evidence type="ECO:0000256" key="3">
    <source>
        <dbReference type="ARBA" id="ARBA00022840"/>
    </source>
</evidence>
<comment type="caution">
    <text evidence="6">The sequence shown here is derived from an EMBL/GenBank/DDBJ whole genome shotgun (WGS) entry which is preliminary data.</text>
</comment>